<dbReference type="EMBL" id="ACPB03015293">
    <property type="status" value="NOT_ANNOTATED_CDS"/>
    <property type="molecule type" value="Genomic_DNA"/>
</dbReference>
<accession>T1HPV8</accession>
<dbReference type="InParanoid" id="T1HPV8"/>
<protein>
    <submittedName>
        <fullName evidence="2">DHC_N2 domain-containing protein</fullName>
    </submittedName>
</protein>
<dbReference type="Proteomes" id="UP000015103">
    <property type="component" value="Unassembled WGS sequence"/>
</dbReference>
<dbReference type="GO" id="GO:0008569">
    <property type="term" value="F:minus-end-directed microtubule motor activity"/>
    <property type="evidence" value="ECO:0007669"/>
    <property type="project" value="TreeGrafter"/>
</dbReference>
<name>T1HPV8_RHOPR</name>
<dbReference type="GO" id="GO:0030286">
    <property type="term" value="C:dynein complex"/>
    <property type="evidence" value="ECO:0007669"/>
    <property type="project" value="InterPro"/>
</dbReference>
<dbReference type="PANTHER" id="PTHR10676">
    <property type="entry name" value="DYNEIN HEAVY CHAIN FAMILY PROTEIN"/>
    <property type="match status" value="1"/>
</dbReference>
<dbReference type="GO" id="GO:0060294">
    <property type="term" value="P:cilium movement involved in cell motility"/>
    <property type="evidence" value="ECO:0007669"/>
    <property type="project" value="TreeGrafter"/>
</dbReference>
<dbReference type="HOGENOM" id="CLU_783725_0_0_1"/>
<dbReference type="GO" id="GO:0097729">
    <property type="term" value="C:9+2 motile cilium"/>
    <property type="evidence" value="ECO:0007669"/>
    <property type="project" value="TreeGrafter"/>
</dbReference>
<dbReference type="Pfam" id="PF08393">
    <property type="entry name" value="DHC_N2"/>
    <property type="match status" value="1"/>
</dbReference>
<dbReference type="GO" id="GO:0005930">
    <property type="term" value="C:axoneme"/>
    <property type="evidence" value="ECO:0007669"/>
    <property type="project" value="TreeGrafter"/>
</dbReference>
<organism evidence="2 3">
    <name type="scientific">Rhodnius prolixus</name>
    <name type="common">Triatomid bug</name>
    <dbReference type="NCBI Taxonomy" id="13249"/>
    <lineage>
        <taxon>Eukaryota</taxon>
        <taxon>Metazoa</taxon>
        <taxon>Ecdysozoa</taxon>
        <taxon>Arthropoda</taxon>
        <taxon>Hexapoda</taxon>
        <taxon>Insecta</taxon>
        <taxon>Pterygota</taxon>
        <taxon>Neoptera</taxon>
        <taxon>Paraneoptera</taxon>
        <taxon>Hemiptera</taxon>
        <taxon>Heteroptera</taxon>
        <taxon>Panheteroptera</taxon>
        <taxon>Cimicomorpha</taxon>
        <taxon>Reduviidae</taxon>
        <taxon>Triatominae</taxon>
        <taxon>Rhodnius</taxon>
    </lineage>
</organism>
<evidence type="ECO:0000259" key="1">
    <source>
        <dbReference type="Pfam" id="PF08393"/>
    </source>
</evidence>
<reference evidence="2" key="1">
    <citation type="submission" date="2015-05" db="UniProtKB">
        <authorList>
            <consortium name="EnsemblMetazoa"/>
        </authorList>
    </citation>
    <scope>IDENTIFICATION</scope>
</reference>
<dbReference type="PANTHER" id="PTHR10676:SF36">
    <property type="entry name" value="DYNEIN HEAVY CHAIN AT 93AB, ISOFORM C"/>
    <property type="match status" value="1"/>
</dbReference>
<dbReference type="AlphaFoldDB" id="T1HPV8"/>
<dbReference type="InterPro" id="IPR026983">
    <property type="entry name" value="DHC"/>
</dbReference>
<proteinExistence type="predicted"/>
<keyword evidence="3" id="KW-1185">Reference proteome</keyword>
<evidence type="ECO:0000313" key="3">
    <source>
        <dbReference type="Proteomes" id="UP000015103"/>
    </source>
</evidence>
<dbReference type="InterPro" id="IPR013602">
    <property type="entry name" value="Dynein_heavy_linker"/>
</dbReference>
<dbReference type="EnsemblMetazoa" id="RPRC006082-RA">
    <property type="protein sequence ID" value="RPRC006082-PA"/>
    <property type="gene ID" value="RPRC006082"/>
</dbReference>
<feature type="domain" description="Dynein heavy chain linker" evidence="1">
    <location>
        <begin position="215"/>
        <end position="317"/>
    </location>
</feature>
<sequence length="354" mass="40407">MNQKCIGKCMDSKCNSKCNTSTAEVLDNDWLNNYADGLESNHTADLDRLKKNHEQFPVTPLTAGQDDKNSPKFFITANRKRSIKDEWSFLDDLLISLTNIENLNDGLITEGARRSKRGLIPYEQLANAIVGLVCDPLRAIPAIGKEMDLLSDEGFPPIGEPNVGLDGDELKWSCTSPYEEIDDCHAEVVTLELECSMLTEQAGLFEVGVSEFKLLKQIRKELKLAKIMWDYILVVRSWLHEWERTQWKKIDSESMDMELKKFSKELRTLDKDMRHWEIYLQLEGIVKNMITALRAITELQNPAIRDRHWKQLMSATKVIYVWSKLASLCSCTNCQKLEEACQKGFAAYATGCSL</sequence>
<evidence type="ECO:0000313" key="2">
    <source>
        <dbReference type="EnsemblMetazoa" id="RPRC006082-PA"/>
    </source>
</evidence>
<dbReference type="GO" id="GO:0051959">
    <property type="term" value="F:dynein light intermediate chain binding"/>
    <property type="evidence" value="ECO:0007669"/>
    <property type="project" value="InterPro"/>
</dbReference>
<dbReference type="VEuPathDB" id="VectorBase:RPRC006082"/>
<dbReference type="STRING" id="13249.T1HPV8"/>
<dbReference type="eggNOG" id="KOG3595">
    <property type="taxonomic scope" value="Eukaryota"/>
</dbReference>
<dbReference type="GO" id="GO:0045505">
    <property type="term" value="F:dynein intermediate chain binding"/>
    <property type="evidence" value="ECO:0007669"/>
    <property type="project" value="InterPro"/>
</dbReference>